<proteinExistence type="predicted"/>
<accession>A0AA86MIM7</accession>
<sequence>MSVINHMAAAVNPLDARRLGSIEVGLYRSRRSGPFSRTVHSIAGKLLKTSSPKVLCGNTSAASKTQHYELKVINHEFDEEFIDRTMQQLLIEGEVSDSARQQLTTARQRTLLGQAMQFDPINYIDTAAERSGKFDAKAYRHWKIVMTALGLSGGKSWLIKQGACLPKDSGQIDYLVNLARSCLQIEKEKGWFPDVINVPVPTKPDSEKTIAELAGVASLAGLRGNHQTHERLAWSVNALRNHLDPLVRPAEFASINNRLLKVGVWARRCAKPGVMSRVLPMLKKSPFRALRFGLMGADQTDGNQPRLVGKNAQPKQICSIFHHLIDRMEGASRLKLFDGGRVGINTKGVGVVLTSLVSFFVFHLKFGLLALRLRTAGIEIAMPPYNMELMIYSSKGRSVQAGLGAALGPEFGLAQATVGGEFNPLIREQQHSKGIVLRMPRVRGHEEQLRTRFKSMISDLLEWSAQPEFQTSTTSGELLKKLMGKYSEMSVSEIGKYTQKKRGMSAGVEASLALNAGEVRFSATADTKLEFTSRMKRLYEDSKGAIHVTKRILGRQLKAFSGVELGVRSSFSTDDARYNAPSLLGWGHSVDWLSGSREARREVVYNDGSLHGMSFLEVQFQSFKDFRQSVLNNLNNWVETRAAQKKTDIKTAKRQIMDFLGKVEAERSSTRTYAIRAEVKPEVARKIDQMNALIQLLDRRSIKASPMLAASLKANVEAILDHPLSYEPTSFRVFERHDQSQYRGLHFALNSHSATGAEGVHAQARLM</sequence>
<name>A0AA86MIM7_9BURK</name>
<dbReference type="Proteomes" id="UP001329151">
    <property type="component" value="Chromosome"/>
</dbReference>
<dbReference type="AlphaFoldDB" id="A0AA86MIM7"/>
<dbReference type="KEGG" id="lto:RGQ30_19580"/>
<organism evidence="1 2">
    <name type="scientific">Limnobacter thiooxidans</name>
    <dbReference type="NCBI Taxonomy" id="131080"/>
    <lineage>
        <taxon>Bacteria</taxon>
        <taxon>Pseudomonadati</taxon>
        <taxon>Pseudomonadota</taxon>
        <taxon>Betaproteobacteria</taxon>
        <taxon>Burkholderiales</taxon>
        <taxon>Burkholderiaceae</taxon>
        <taxon>Limnobacter</taxon>
    </lineage>
</organism>
<gene>
    <name evidence="1" type="ORF">RGQ30_19580</name>
</gene>
<protein>
    <submittedName>
        <fullName evidence="1">Uncharacterized protein</fullName>
    </submittedName>
</protein>
<evidence type="ECO:0000313" key="1">
    <source>
        <dbReference type="EMBL" id="BET26457.1"/>
    </source>
</evidence>
<dbReference type="EMBL" id="AP028947">
    <property type="protein sequence ID" value="BET26457.1"/>
    <property type="molecule type" value="Genomic_DNA"/>
</dbReference>
<evidence type="ECO:0000313" key="2">
    <source>
        <dbReference type="Proteomes" id="UP001329151"/>
    </source>
</evidence>
<keyword evidence="2" id="KW-1185">Reference proteome</keyword>
<dbReference type="RefSeq" id="WP_130556071.1">
    <property type="nucleotide sequence ID" value="NZ_AP028947.1"/>
</dbReference>
<reference evidence="1 2" key="1">
    <citation type="submission" date="2023-10" db="EMBL/GenBank/DDBJ databases">
        <title>Complete Genome Sequence of Limnobacter thiooxidans CS-K2T, Isolated from freshwater lake sediments in Bavaria, Germany.</title>
        <authorList>
            <person name="Naruki M."/>
            <person name="Watanabe A."/>
            <person name="Warashina T."/>
            <person name="Morita T."/>
            <person name="Arakawa K."/>
        </authorList>
    </citation>
    <scope>NUCLEOTIDE SEQUENCE [LARGE SCALE GENOMIC DNA]</scope>
    <source>
        <strain evidence="1 2">CS-K2</strain>
    </source>
</reference>